<name>A0A6J5L662_9CAUD</name>
<protein>
    <submittedName>
        <fullName evidence="2">NADAR</fullName>
    </submittedName>
</protein>
<gene>
    <name evidence="2" type="ORF">UFOVP75_162</name>
</gene>
<organism evidence="2">
    <name type="scientific">uncultured Caudovirales phage</name>
    <dbReference type="NCBI Taxonomy" id="2100421"/>
    <lineage>
        <taxon>Viruses</taxon>
        <taxon>Duplodnaviria</taxon>
        <taxon>Heunggongvirae</taxon>
        <taxon>Uroviricota</taxon>
        <taxon>Caudoviricetes</taxon>
        <taxon>Peduoviridae</taxon>
        <taxon>Maltschvirus</taxon>
        <taxon>Maltschvirus maltsch</taxon>
    </lineage>
</organism>
<accession>A0A6J5L662</accession>
<dbReference type="InterPro" id="IPR012816">
    <property type="entry name" value="NADAR"/>
</dbReference>
<reference evidence="2" key="1">
    <citation type="submission" date="2020-04" db="EMBL/GenBank/DDBJ databases">
        <authorList>
            <person name="Chiriac C."/>
            <person name="Salcher M."/>
            <person name="Ghai R."/>
            <person name="Kavagutti S V."/>
        </authorList>
    </citation>
    <scope>NUCLEOTIDE SEQUENCE</scope>
</reference>
<evidence type="ECO:0000259" key="1">
    <source>
        <dbReference type="Pfam" id="PF08719"/>
    </source>
</evidence>
<feature type="domain" description="NADAR" evidence="1">
    <location>
        <begin position="17"/>
        <end position="138"/>
    </location>
</feature>
<dbReference type="Pfam" id="PF08719">
    <property type="entry name" value="NADAR"/>
    <property type="match status" value="1"/>
</dbReference>
<dbReference type="EMBL" id="LR796209">
    <property type="protein sequence ID" value="CAB4127369.1"/>
    <property type="molecule type" value="Genomic_DNA"/>
</dbReference>
<dbReference type="InterPro" id="IPR037238">
    <property type="entry name" value="YbiA-like_sf"/>
</dbReference>
<dbReference type="Gene3D" id="1.10.357.40">
    <property type="entry name" value="YbiA-like"/>
    <property type="match status" value="1"/>
</dbReference>
<dbReference type="CDD" id="cd15457">
    <property type="entry name" value="NADAR"/>
    <property type="match status" value="1"/>
</dbReference>
<evidence type="ECO:0000313" key="2">
    <source>
        <dbReference type="EMBL" id="CAB4127369.1"/>
    </source>
</evidence>
<sequence length="141" mass="16330">MTINGFIGVNRWLSNYEHSPVLLDGLVYPTIEHAFQAAKTFSLTDREKIRHCRLPKEARQMGRTVSLRPGWDGMRLEVMEGLLRQKFEHDDLRARLLETGDQELVENNWWGDKFWGVSGGVGENHLGKLLMKIRSELKEKP</sequence>
<dbReference type="SUPFAM" id="SSF143990">
    <property type="entry name" value="YbiA-like"/>
    <property type="match status" value="1"/>
</dbReference>
<dbReference type="NCBIfam" id="TIGR02464">
    <property type="entry name" value="ribofla_fusion"/>
    <property type="match status" value="1"/>
</dbReference>
<proteinExistence type="predicted"/>